<sequence length="148" mass="16594">MSQASNVAPPTAKPWTAENELSAFNIRIETLAPDDFFQTCGLPDPPVSATVLQNVLKPGKPIEDKQERLFFDYLDWASTTGEIAMTVDFAAFLLYWLGYDTQDGIVLQGKRAALTVRRERPDIYFDVCVMSPDRYYQLVVQAEPAPVS</sequence>
<evidence type="ECO:0000313" key="2">
    <source>
        <dbReference type="Proteomes" id="UP001140091"/>
    </source>
</evidence>
<dbReference type="EMBL" id="JANBPK010001635">
    <property type="protein sequence ID" value="KAJ2921272.1"/>
    <property type="molecule type" value="Genomic_DNA"/>
</dbReference>
<name>A0A9W8IRR3_9AGAR</name>
<gene>
    <name evidence="1" type="ORF">H1R20_g15818</name>
</gene>
<reference evidence="1" key="1">
    <citation type="submission" date="2022-06" db="EMBL/GenBank/DDBJ databases">
        <title>Genome Sequence of Candolleomyces eurysporus.</title>
        <authorList>
            <person name="Buettner E."/>
        </authorList>
    </citation>
    <scope>NUCLEOTIDE SEQUENCE</scope>
    <source>
        <strain evidence="1">VTCC 930004</strain>
    </source>
</reference>
<comment type="caution">
    <text evidence="1">The sequence shown here is derived from an EMBL/GenBank/DDBJ whole genome shotgun (WGS) entry which is preliminary data.</text>
</comment>
<keyword evidence="2" id="KW-1185">Reference proteome</keyword>
<organism evidence="1 2">
    <name type="scientific">Candolleomyces eurysporus</name>
    <dbReference type="NCBI Taxonomy" id="2828524"/>
    <lineage>
        <taxon>Eukaryota</taxon>
        <taxon>Fungi</taxon>
        <taxon>Dikarya</taxon>
        <taxon>Basidiomycota</taxon>
        <taxon>Agaricomycotina</taxon>
        <taxon>Agaricomycetes</taxon>
        <taxon>Agaricomycetidae</taxon>
        <taxon>Agaricales</taxon>
        <taxon>Agaricineae</taxon>
        <taxon>Psathyrellaceae</taxon>
        <taxon>Candolleomyces</taxon>
    </lineage>
</organism>
<feature type="non-terminal residue" evidence="1">
    <location>
        <position position="148"/>
    </location>
</feature>
<protein>
    <submittedName>
        <fullName evidence="1">Uncharacterized protein</fullName>
    </submittedName>
</protein>
<dbReference type="OrthoDB" id="3213671at2759"/>
<dbReference type="Proteomes" id="UP001140091">
    <property type="component" value="Unassembled WGS sequence"/>
</dbReference>
<evidence type="ECO:0000313" key="1">
    <source>
        <dbReference type="EMBL" id="KAJ2921272.1"/>
    </source>
</evidence>
<proteinExistence type="predicted"/>
<accession>A0A9W8IRR3</accession>
<dbReference type="AlphaFoldDB" id="A0A9W8IRR3"/>